<dbReference type="AlphaFoldDB" id="A0A1C6VTE6"/>
<reference evidence="3" key="1">
    <citation type="submission" date="2016-06" db="EMBL/GenBank/DDBJ databases">
        <authorList>
            <person name="Varghese N."/>
            <person name="Submissions Spin"/>
        </authorList>
    </citation>
    <scope>NUCLEOTIDE SEQUENCE [LARGE SCALE GENOMIC DNA]</scope>
    <source>
        <strain evidence="3">DSM 43903</strain>
    </source>
</reference>
<protein>
    <submittedName>
        <fullName evidence="2">Uncharacterized protein</fullName>
    </submittedName>
</protein>
<dbReference type="Proteomes" id="UP000199001">
    <property type="component" value="Unassembled WGS sequence"/>
</dbReference>
<dbReference type="EMBL" id="FMHZ01000002">
    <property type="protein sequence ID" value="SCL69482.1"/>
    <property type="molecule type" value="Genomic_DNA"/>
</dbReference>
<organism evidence="2 3">
    <name type="scientific">Micromonospora citrea</name>
    <dbReference type="NCBI Taxonomy" id="47855"/>
    <lineage>
        <taxon>Bacteria</taxon>
        <taxon>Bacillati</taxon>
        <taxon>Actinomycetota</taxon>
        <taxon>Actinomycetes</taxon>
        <taxon>Micromonosporales</taxon>
        <taxon>Micromonosporaceae</taxon>
        <taxon>Micromonospora</taxon>
    </lineage>
</organism>
<gene>
    <name evidence="2" type="ORF">GA0070606_5095</name>
</gene>
<dbReference type="STRING" id="47855.GA0070606_5095"/>
<dbReference type="OrthoDB" id="5146724at2"/>
<proteinExistence type="predicted"/>
<feature type="region of interest" description="Disordered" evidence="1">
    <location>
        <begin position="147"/>
        <end position="166"/>
    </location>
</feature>
<evidence type="ECO:0000256" key="1">
    <source>
        <dbReference type="SAM" id="MobiDB-lite"/>
    </source>
</evidence>
<evidence type="ECO:0000313" key="3">
    <source>
        <dbReference type="Proteomes" id="UP000199001"/>
    </source>
</evidence>
<name>A0A1C6VTE6_9ACTN</name>
<keyword evidence="3" id="KW-1185">Reference proteome</keyword>
<evidence type="ECO:0000313" key="2">
    <source>
        <dbReference type="EMBL" id="SCL69482.1"/>
    </source>
</evidence>
<accession>A0A1C6VTE6</accession>
<sequence>MTGASEPVTRDGGVLDGFHIRQVPGDTGTEVSDFASEWDDVRFATRVWERQTDDGHQVDLRVHVMRGERLTDLAALRDFLTEYHEHDPDDWPLIDFMHGESAGLRDDSQAFWLAEPGVAVNVLVATDLAGGGQLLATALAVVAVSDRGGPVSSGVERPAAARPPAD</sequence>